<accession>A0A837D976</accession>
<dbReference type="Proteomes" id="UP000030848">
    <property type="component" value="Unassembled WGS sequence"/>
</dbReference>
<dbReference type="PANTHER" id="PTHR43289:SF6">
    <property type="entry name" value="SERINE_THREONINE-PROTEIN KINASE NEKL-3"/>
    <property type="match status" value="1"/>
</dbReference>
<keyword evidence="9" id="KW-0812">Transmembrane</keyword>
<dbReference type="AlphaFoldDB" id="A0A837D976"/>
<keyword evidence="6 7" id="KW-0067">ATP-binding</keyword>
<evidence type="ECO:0000256" key="4">
    <source>
        <dbReference type="ARBA" id="ARBA00022741"/>
    </source>
</evidence>
<feature type="region of interest" description="Disordered" evidence="8">
    <location>
        <begin position="564"/>
        <end position="583"/>
    </location>
</feature>
<dbReference type="Gene3D" id="3.30.200.20">
    <property type="entry name" value="Phosphorylase Kinase, domain 1"/>
    <property type="match status" value="1"/>
</dbReference>
<dbReference type="GO" id="GO:0004674">
    <property type="term" value="F:protein serine/threonine kinase activity"/>
    <property type="evidence" value="ECO:0007669"/>
    <property type="project" value="UniProtKB-KW"/>
</dbReference>
<feature type="transmembrane region" description="Helical" evidence="9">
    <location>
        <begin position="62"/>
        <end position="82"/>
    </location>
</feature>
<evidence type="ECO:0000256" key="3">
    <source>
        <dbReference type="ARBA" id="ARBA00022679"/>
    </source>
</evidence>
<dbReference type="PROSITE" id="PS50011">
    <property type="entry name" value="PROTEIN_KINASE_DOM"/>
    <property type="match status" value="1"/>
</dbReference>
<evidence type="ECO:0000313" key="11">
    <source>
        <dbReference type="EMBL" id="KHF42336.1"/>
    </source>
</evidence>
<dbReference type="PROSITE" id="PS00107">
    <property type="entry name" value="PROTEIN_KINASE_ATP"/>
    <property type="match status" value="1"/>
</dbReference>
<sequence length="583" mass="62196">MESIASSLLSLAYRLFQPGLCPGDWAWATSMAGALIALFPVGTAVAVALMRKFTGNRYHGGALAALIALGLVGMFLIPWLLITGVSSVFRAVFRGDPAGLSPQEYSALQQQYCWVGPQDEYLGGKQNVYETLFYPSGDMLSYGYYLGGLVGLPLLVLLAVLLLARIAMRRGPKWPGRLLWVSFVLLVIASAGVESNTAVHLWLGFLPTTVLGVIPVALVGPPSWSTIEDSDRRPERLPEQRPQQPVRIDPREQQQQQTPPPPPPPPAKQYAPTSVAPAPEPPPEQPPGELAATPGPVPVPPGSAPAGSSRFRRVRRLGHGGFGTVWEAVDTQLGRTVALKIAHAPDRETEERMQREARALAALSHPNCVHVYDLVEEPDGLALVMEYLEGQPLAEIVDTAGPLDDVAAGRLWATMASALAAAHSKGVLHRDVKPSNVIIDPSGVAHLIDFGIARSRGDSKLTATGMMVGTPDYVAPETAAGAPASPASDAWQLAATVSYALTGQPPRGTRETPMAALMAAARAEPPTQLPRHSVHAKLLAASLDPQPRNRPTLNTVHREVEGWLARAGTSTDGPVTKLVPRQQ</sequence>
<keyword evidence="2 11" id="KW-0723">Serine/threonine-protein kinase</keyword>
<feature type="transmembrane region" description="Helical" evidence="9">
    <location>
        <begin position="142"/>
        <end position="164"/>
    </location>
</feature>
<dbReference type="EMBL" id="JRZE01000007">
    <property type="protein sequence ID" value="KHF42336.1"/>
    <property type="molecule type" value="Genomic_DNA"/>
</dbReference>
<dbReference type="Pfam" id="PF00069">
    <property type="entry name" value="Pkinase"/>
    <property type="match status" value="1"/>
</dbReference>
<evidence type="ECO:0000256" key="5">
    <source>
        <dbReference type="ARBA" id="ARBA00022777"/>
    </source>
</evidence>
<feature type="transmembrane region" description="Helical" evidence="9">
    <location>
        <begin position="25"/>
        <end position="50"/>
    </location>
</feature>
<feature type="transmembrane region" description="Helical" evidence="9">
    <location>
        <begin position="199"/>
        <end position="220"/>
    </location>
</feature>
<dbReference type="InterPro" id="IPR011009">
    <property type="entry name" value="Kinase-like_dom_sf"/>
</dbReference>
<protein>
    <recommendedName>
        <fullName evidence="1">non-specific serine/threonine protein kinase</fullName>
        <ecNumber evidence="1">2.7.11.1</ecNumber>
    </recommendedName>
</protein>
<reference evidence="11 12" key="1">
    <citation type="submission" date="2014-10" db="EMBL/GenBank/DDBJ databases">
        <title>Genome sequence of Micropolyspora internatus JCM3315.</title>
        <authorList>
            <person name="Shin S.-K."/>
            <person name="Yi H."/>
        </authorList>
    </citation>
    <scope>NUCLEOTIDE SEQUENCE [LARGE SCALE GENOMIC DNA]</scope>
    <source>
        <strain evidence="11 12">JCM 3315</strain>
    </source>
</reference>
<feature type="compositionally biased region" description="Basic and acidic residues" evidence="8">
    <location>
        <begin position="229"/>
        <end position="239"/>
    </location>
</feature>
<evidence type="ECO:0000256" key="6">
    <source>
        <dbReference type="ARBA" id="ARBA00022840"/>
    </source>
</evidence>
<keyword evidence="9" id="KW-1133">Transmembrane helix</keyword>
<feature type="domain" description="Protein kinase" evidence="10">
    <location>
        <begin position="311"/>
        <end position="564"/>
    </location>
</feature>
<feature type="transmembrane region" description="Helical" evidence="9">
    <location>
        <begin position="176"/>
        <end position="193"/>
    </location>
</feature>
<dbReference type="InterPro" id="IPR000719">
    <property type="entry name" value="Prot_kinase_dom"/>
</dbReference>
<comment type="caution">
    <text evidence="11">The sequence shown here is derived from an EMBL/GenBank/DDBJ whole genome shotgun (WGS) entry which is preliminary data.</text>
</comment>
<evidence type="ECO:0000256" key="8">
    <source>
        <dbReference type="SAM" id="MobiDB-lite"/>
    </source>
</evidence>
<keyword evidence="3" id="KW-0808">Transferase</keyword>
<dbReference type="SUPFAM" id="SSF56112">
    <property type="entry name" value="Protein kinase-like (PK-like)"/>
    <property type="match status" value="1"/>
</dbReference>
<feature type="binding site" evidence="7">
    <location>
        <position position="340"/>
    </location>
    <ligand>
        <name>ATP</name>
        <dbReference type="ChEBI" id="CHEBI:30616"/>
    </ligand>
</feature>
<keyword evidence="5 11" id="KW-0418">Kinase</keyword>
<dbReference type="OrthoDB" id="9762169at2"/>
<dbReference type="EC" id="2.7.11.1" evidence="1"/>
<dbReference type="CDD" id="cd14014">
    <property type="entry name" value="STKc_PknB_like"/>
    <property type="match status" value="1"/>
</dbReference>
<evidence type="ECO:0000256" key="1">
    <source>
        <dbReference type="ARBA" id="ARBA00012513"/>
    </source>
</evidence>
<evidence type="ECO:0000256" key="7">
    <source>
        <dbReference type="PROSITE-ProRule" id="PRU10141"/>
    </source>
</evidence>
<dbReference type="PROSITE" id="PS00108">
    <property type="entry name" value="PROTEIN_KINASE_ST"/>
    <property type="match status" value="1"/>
</dbReference>
<keyword evidence="4 7" id="KW-0547">Nucleotide-binding</keyword>
<keyword evidence="9" id="KW-0472">Membrane</keyword>
<evidence type="ECO:0000259" key="10">
    <source>
        <dbReference type="PROSITE" id="PS50011"/>
    </source>
</evidence>
<dbReference type="RefSeq" id="WP_015787535.1">
    <property type="nucleotide sequence ID" value="NZ_CALJZO010000018.1"/>
</dbReference>
<gene>
    <name evidence="11" type="ORF">MINT15_38530</name>
</gene>
<evidence type="ECO:0000256" key="9">
    <source>
        <dbReference type="SAM" id="Phobius"/>
    </source>
</evidence>
<dbReference type="InterPro" id="IPR008271">
    <property type="entry name" value="Ser/Thr_kinase_AS"/>
</dbReference>
<name>A0A837D976_9PSEU</name>
<dbReference type="OMA" id="HREVEGW"/>
<proteinExistence type="predicted"/>
<feature type="region of interest" description="Disordered" evidence="8">
    <location>
        <begin position="224"/>
        <end position="309"/>
    </location>
</feature>
<organism evidence="11 12">
    <name type="scientific">Saccharomonospora viridis</name>
    <dbReference type="NCBI Taxonomy" id="1852"/>
    <lineage>
        <taxon>Bacteria</taxon>
        <taxon>Bacillati</taxon>
        <taxon>Actinomycetota</taxon>
        <taxon>Actinomycetes</taxon>
        <taxon>Pseudonocardiales</taxon>
        <taxon>Pseudonocardiaceae</taxon>
        <taxon>Saccharomonospora</taxon>
    </lineage>
</organism>
<dbReference type="SMART" id="SM00220">
    <property type="entry name" value="S_TKc"/>
    <property type="match status" value="1"/>
</dbReference>
<evidence type="ECO:0000313" key="12">
    <source>
        <dbReference type="Proteomes" id="UP000030848"/>
    </source>
</evidence>
<evidence type="ECO:0000256" key="2">
    <source>
        <dbReference type="ARBA" id="ARBA00022527"/>
    </source>
</evidence>
<feature type="compositionally biased region" description="Pro residues" evidence="8">
    <location>
        <begin position="258"/>
        <end position="267"/>
    </location>
</feature>
<dbReference type="InterPro" id="IPR017441">
    <property type="entry name" value="Protein_kinase_ATP_BS"/>
</dbReference>
<dbReference type="GO" id="GO:0005524">
    <property type="term" value="F:ATP binding"/>
    <property type="evidence" value="ECO:0007669"/>
    <property type="project" value="UniProtKB-UniRule"/>
</dbReference>
<dbReference type="PANTHER" id="PTHR43289">
    <property type="entry name" value="MITOGEN-ACTIVATED PROTEIN KINASE KINASE KINASE 20-RELATED"/>
    <property type="match status" value="1"/>
</dbReference>
<dbReference type="Gene3D" id="1.10.510.10">
    <property type="entry name" value="Transferase(Phosphotransferase) domain 1"/>
    <property type="match status" value="1"/>
</dbReference>